<dbReference type="GO" id="GO:0016787">
    <property type="term" value="F:hydrolase activity"/>
    <property type="evidence" value="ECO:0007669"/>
    <property type="project" value="UniProtKB-KW"/>
</dbReference>
<evidence type="ECO:0000313" key="6">
    <source>
        <dbReference type="Proteomes" id="UP001175604"/>
    </source>
</evidence>
<dbReference type="RefSeq" id="WP_289786640.1">
    <property type="nucleotide sequence ID" value="NZ_JAUDJE010000024.1"/>
</dbReference>
<evidence type="ECO:0000313" key="5">
    <source>
        <dbReference type="EMBL" id="MDM9561613.1"/>
    </source>
</evidence>
<evidence type="ECO:0000256" key="2">
    <source>
        <dbReference type="ARBA" id="ARBA00022801"/>
    </source>
</evidence>
<dbReference type="EMBL" id="JAUDJE010000024">
    <property type="protein sequence ID" value="MDM9561613.1"/>
    <property type="molecule type" value="Genomic_DNA"/>
</dbReference>
<keyword evidence="2 5" id="KW-0378">Hydrolase</keyword>
<accession>A0ABT7W8U3</accession>
<feature type="signal peptide" evidence="4">
    <location>
        <begin position="1"/>
        <end position="27"/>
    </location>
</feature>
<dbReference type="InterPro" id="IPR000801">
    <property type="entry name" value="Esterase-like"/>
</dbReference>
<comment type="similarity">
    <text evidence="1">Belongs to the esterase D family.</text>
</comment>
<dbReference type="Gene3D" id="3.40.50.1820">
    <property type="entry name" value="alpha/beta hydrolase"/>
    <property type="match status" value="1"/>
</dbReference>
<dbReference type="Proteomes" id="UP001175604">
    <property type="component" value="Unassembled WGS sequence"/>
</dbReference>
<dbReference type="InterPro" id="IPR029058">
    <property type="entry name" value="AB_hydrolase_fold"/>
</dbReference>
<protein>
    <submittedName>
        <fullName evidence="5">Alpha/beta hydrolase-fold protein</fullName>
    </submittedName>
</protein>
<evidence type="ECO:0000256" key="1">
    <source>
        <dbReference type="ARBA" id="ARBA00005622"/>
    </source>
</evidence>
<proteinExistence type="inferred from homology"/>
<comment type="caution">
    <text evidence="5">The sequence shown here is derived from an EMBL/GenBank/DDBJ whole genome shotgun (WGS) entry which is preliminary data.</text>
</comment>
<feature type="region of interest" description="Disordered" evidence="3">
    <location>
        <begin position="310"/>
        <end position="329"/>
    </location>
</feature>
<feature type="region of interest" description="Disordered" evidence="3">
    <location>
        <begin position="128"/>
        <end position="149"/>
    </location>
</feature>
<gene>
    <name evidence="5" type="ORF">QUC21_21435</name>
</gene>
<name>A0ABT7W8U3_9BORD</name>
<keyword evidence="4" id="KW-0732">Signal</keyword>
<dbReference type="SUPFAM" id="SSF53474">
    <property type="entry name" value="alpha/beta-Hydrolases"/>
    <property type="match status" value="1"/>
</dbReference>
<reference evidence="5" key="1">
    <citation type="submission" date="2023-06" db="EMBL/GenBank/DDBJ databases">
        <title>full genome analysis of Phenantherene degrader P3.</title>
        <authorList>
            <person name="Akbar A."/>
            <person name="Rahmeh R."/>
            <person name="Kishk M."/>
        </authorList>
    </citation>
    <scope>NUCLEOTIDE SEQUENCE</scope>
    <source>
        <strain evidence="5">P3</strain>
    </source>
</reference>
<keyword evidence="6" id="KW-1185">Reference proteome</keyword>
<evidence type="ECO:0000256" key="3">
    <source>
        <dbReference type="SAM" id="MobiDB-lite"/>
    </source>
</evidence>
<organism evidence="5 6">
    <name type="scientific">Bordetella petrii</name>
    <dbReference type="NCBI Taxonomy" id="94624"/>
    <lineage>
        <taxon>Bacteria</taxon>
        <taxon>Pseudomonadati</taxon>
        <taxon>Pseudomonadota</taxon>
        <taxon>Betaproteobacteria</taxon>
        <taxon>Burkholderiales</taxon>
        <taxon>Alcaligenaceae</taxon>
        <taxon>Bordetella</taxon>
    </lineage>
</organism>
<dbReference type="PANTHER" id="PTHR40841">
    <property type="entry name" value="SIDEROPHORE TRIACETYLFUSARININE C ESTERASE"/>
    <property type="match status" value="1"/>
</dbReference>
<feature type="chain" id="PRO_5046509097" evidence="4">
    <location>
        <begin position="28"/>
        <end position="329"/>
    </location>
</feature>
<dbReference type="Pfam" id="PF00756">
    <property type="entry name" value="Esterase"/>
    <property type="match status" value="1"/>
</dbReference>
<evidence type="ECO:0000256" key="4">
    <source>
        <dbReference type="SAM" id="SignalP"/>
    </source>
</evidence>
<sequence length="329" mass="34940">MRPRSHRRRCALAALCGALLGGAPAAAQPVLDDGMTPAQARARLGLLGLAQQHVLPRGDGQRAVRLQIVVPPGSAPAGGWPVLYLLDGNATLQVLAAAGRAPGAVLVGIGYDVDARLDVHARAWDYTPRLPDAPAQGSPDPRQPGRRNGGADAWLELIEQRVKPLARAATRLDETRQTLYGHSYGGLFVLHALRTRPQAFQRYVAASPSLWWHAPYMTERLRTLDTAGCCGAAPRQLYLWVGEEERSRAGRATPRPAGAAANARALAAELADTPGLAVHYRSFPGLGHGAMLDASAREAARIAAPPLSHLERGGGEQASWRACRRPGAA</sequence>
<dbReference type="PANTHER" id="PTHR40841:SF2">
    <property type="entry name" value="SIDEROPHORE-DEGRADING ESTERASE (EUROFUNG)"/>
    <property type="match status" value="1"/>
</dbReference>
<dbReference type="InterPro" id="IPR052558">
    <property type="entry name" value="Siderophore_Hydrolase_D"/>
</dbReference>